<keyword evidence="2" id="KW-1185">Reference proteome</keyword>
<dbReference type="EMBL" id="JAYMYQ010000010">
    <property type="protein sequence ID" value="KAK7307948.1"/>
    <property type="molecule type" value="Genomic_DNA"/>
</dbReference>
<accession>A0AAN9K130</accession>
<name>A0AAN9K130_CANGL</name>
<organism evidence="1 2">
    <name type="scientific">Canavalia gladiata</name>
    <name type="common">Sword bean</name>
    <name type="synonym">Dolichos gladiatus</name>
    <dbReference type="NCBI Taxonomy" id="3824"/>
    <lineage>
        <taxon>Eukaryota</taxon>
        <taxon>Viridiplantae</taxon>
        <taxon>Streptophyta</taxon>
        <taxon>Embryophyta</taxon>
        <taxon>Tracheophyta</taxon>
        <taxon>Spermatophyta</taxon>
        <taxon>Magnoliopsida</taxon>
        <taxon>eudicotyledons</taxon>
        <taxon>Gunneridae</taxon>
        <taxon>Pentapetalae</taxon>
        <taxon>rosids</taxon>
        <taxon>fabids</taxon>
        <taxon>Fabales</taxon>
        <taxon>Fabaceae</taxon>
        <taxon>Papilionoideae</taxon>
        <taxon>50 kb inversion clade</taxon>
        <taxon>NPAAA clade</taxon>
        <taxon>indigoferoid/millettioid clade</taxon>
        <taxon>Phaseoleae</taxon>
        <taxon>Canavalia</taxon>
    </lineage>
</organism>
<evidence type="ECO:0000313" key="1">
    <source>
        <dbReference type="EMBL" id="KAK7307948.1"/>
    </source>
</evidence>
<reference evidence="1 2" key="1">
    <citation type="submission" date="2024-01" db="EMBL/GenBank/DDBJ databases">
        <title>The genomes of 5 underutilized Papilionoideae crops provide insights into root nodulation and disease resistanc.</title>
        <authorList>
            <person name="Jiang F."/>
        </authorList>
    </citation>
    <scope>NUCLEOTIDE SEQUENCE [LARGE SCALE GENOMIC DNA]</scope>
    <source>
        <strain evidence="1">LVBAO_FW01</strain>
        <tissue evidence="1">Leaves</tissue>
    </source>
</reference>
<dbReference type="Proteomes" id="UP001367508">
    <property type="component" value="Unassembled WGS sequence"/>
</dbReference>
<dbReference type="AlphaFoldDB" id="A0AAN9K130"/>
<protein>
    <submittedName>
        <fullName evidence="1">Uncharacterized protein</fullName>
    </submittedName>
</protein>
<gene>
    <name evidence="1" type="ORF">VNO77_41452</name>
</gene>
<proteinExistence type="predicted"/>
<evidence type="ECO:0000313" key="2">
    <source>
        <dbReference type="Proteomes" id="UP001367508"/>
    </source>
</evidence>
<comment type="caution">
    <text evidence="1">The sequence shown here is derived from an EMBL/GenBank/DDBJ whole genome shotgun (WGS) entry which is preliminary data.</text>
</comment>
<sequence>MPETPRSNLVLTLMSMHRNVRTLFRFTQTRSPFNFRQINLRKMVEEAVVAIGVMLPDGSHLVYNHPRLLSWSVGCYGRLFWQAQAHIQRRQRLPWSKDQNQWVAGRSRQPWKNTGACNHNV</sequence>